<reference evidence="1" key="1">
    <citation type="journal article" date="2014" name="Front. Microbiol.">
        <title>High frequency of phylogenetically diverse reductive dehalogenase-homologous genes in deep subseafloor sedimentary metagenomes.</title>
        <authorList>
            <person name="Kawai M."/>
            <person name="Futagami T."/>
            <person name="Toyoda A."/>
            <person name="Takaki Y."/>
            <person name="Nishi S."/>
            <person name="Hori S."/>
            <person name="Arai W."/>
            <person name="Tsubouchi T."/>
            <person name="Morono Y."/>
            <person name="Uchiyama I."/>
            <person name="Ito T."/>
            <person name="Fujiyama A."/>
            <person name="Inagaki F."/>
            <person name="Takami H."/>
        </authorList>
    </citation>
    <scope>NUCLEOTIDE SEQUENCE</scope>
    <source>
        <strain evidence="1">Expedition CK06-06</strain>
    </source>
</reference>
<comment type="caution">
    <text evidence="1">The sequence shown here is derived from an EMBL/GenBank/DDBJ whole genome shotgun (WGS) entry which is preliminary data.</text>
</comment>
<sequence>ILKSLMRKFDRELVSFMQHRDGLHANVLQGILNAVEDLEPMFKAEDERVKGIHRQFTKLIIFSGRVNASTADVTARKEKATTWLASAAQDFISQGNLIPALPS</sequence>
<protein>
    <submittedName>
        <fullName evidence="1">Uncharacterized protein</fullName>
    </submittedName>
</protein>
<evidence type="ECO:0000313" key="1">
    <source>
        <dbReference type="EMBL" id="GAI17450.1"/>
    </source>
</evidence>
<name>X1MS16_9ZZZZ</name>
<dbReference type="EMBL" id="BARV01006861">
    <property type="protein sequence ID" value="GAI17450.1"/>
    <property type="molecule type" value="Genomic_DNA"/>
</dbReference>
<gene>
    <name evidence="1" type="ORF">S06H3_14040</name>
</gene>
<feature type="non-terminal residue" evidence="1">
    <location>
        <position position="1"/>
    </location>
</feature>
<accession>X1MS16</accession>
<dbReference type="AlphaFoldDB" id="X1MS16"/>
<organism evidence="1">
    <name type="scientific">marine sediment metagenome</name>
    <dbReference type="NCBI Taxonomy" id="412755"/>
    <lineage>
        <taxon>unclassified sequences</taxon>
        <taxon>metagenomes</taxon>
        <taxon>ecological metagenomes</taxon>
    </lineage>
</organism>
<proteinExistence type="predicted"/>